<evidence type="ECO:0000313" key="4">
    <source>
        <dbReference type="EMBL" id="GAA4199512.1"/>
    </source>
</evidence>
<dbReference type="RefSeq" id="WP_344849960.1">
    <property type="nucleotide sequence ID" value="NZ_BAABBY010000002.1"/>
</dbReference>
<sequence length="200" mass="23308">MISEKRIQTEKRILEAVHEIIANYGFGALGVNRVSKVAIVPKPLIYRYFGSLEALVRTYVSKIDYWTNHMQGEEFIISSQRTELKEKMNFILKQGFNDFFDNYSFQSIILHSITERSKFMRDLSDRREKYNEPIFKNLEDLFNKDKIDVRAISAILMSATYFLVLHARNNGEFCGIDIQTPTGRERITNAISSIVSLMFQ</sequence>
<gene>
    <name evidence="4" type="ORF">GCM10022289_09980</name>
</gene>
<evidence type="ECO:0000256" key="1">
    <source>
        <dbReference type="ARBA" id="ARBA00023125"/>
    </source>
</evidence>
<proteinExistence type="predicted"/>
<dbReference type="PROSITE" id="PS50977">
    <property type="entry name" value="HTH_TETR_2"/>
    <property type="match status" value="1"/>
</dbReference>
<organism evidence="4 5">
    <name type="scientific">Pedobacter jeongneungensis</name>
    <dbReference type="NCBI Taxonomy" id="947309"/>
    <lineage>
        <taxon>Bacteria</taxon>
        <taxon>Pseudomonadati</taxon>
        <taxon>Bacteroidota</taxon>
        <taxon>Sphingobacteriia</taxon>
        <taxon>Sphingobacteriales</taxon>
        <taxon>Sphingobacteriaceae</taxon>
        <taxon>Pedobacter</taxon>
    </lineage>
</organism>
<dbReference type="SUPFAM" id="SSF46689">
    <property type="entry name" value="Homeodomain-like"/>
    <property type="match status" value="1"/>
</dbReference>
<comment type="caution">
    <text evidence="4">The sequence shown here is derived from an EMBL/GenBank/DDBJ whole genome shotgun (WGS) entry which is preliminary data.</text>
</comment>
<dbReference type="InterPro" id="IPR001647">
    <property type="entry name" value="HTH_TetR"/>
</dbReference>
<dbReference type="InterPro" id="IPR009057">
    <property type="entry name" value="Homeodomain-like_sf"/>
</dbReference>
<dbReference type="Gene3D" id="1.10.357.10">
    <property type="entry name" value="Tetracycline Repressor, domain 2"/>
    <property type="match status" value="1"/>
</dbReference>
<keyword evidence="1 2" id="KW-0238">DNA-binding</keyword>
<protein>
    <submittedName>
        <fullName evidence="4">TetR/AcrR family transcriptional regulator</fullName>
    </submittedName>
</protein>
<dbReference type="Pfam" id="PF00440">
    <property type="entry name" value="TetR_N"/>
    <property type="match status" value="1"/>
</dbReference>
<feature type="domain" description="HTH tetR-type" evidence="3">
    <location>
        <begin position="7"/>
        <end position="67"/>
    </location>
</feature>
<keyword evidence="5" id="KW-1185">Reference proteome</keyword>
<feature type="DNA-binding region" description="H-T-H motif" evidence="2">
    <location>
        <begin position="30"/>
        <end position="49"/>
    </location>
</feature>
<accession>A0ABP8B6Y8</accession>
<dbReference type="Proteomes" id="UP001501772">
    <property type="component" value="Unassembled WGS sequence"/>
</dbReference>
<dbReference type="EMBL" id="BAABBY010000002">
    <property type="protein sequence ID" value="GAA4199512.1"/>
    <property type="molecule type" value="Genomic_DNA"/>
</dbReference>
<evidence type="ECO:0000313" key="5">
    <source>
        <dbReference type="Proteomes" id="UP001501772"/>
    </source>
</evidence>
<evidence type="ECO:0000256" key="2">
    <source>
        <dbReference type="PROSITE-ProRule" id="PRU00335"/>
    </source>
</evidence>
<name>A0ABP8B6Y8_9SPHI</name>
<reference evidence="5" key="1">
    <citation type="journal article" date="2019" name="Int. J. Syst. Evol. Microbiol.">
        <title>The Global Catalogue of Microorganisms (GCM) 10K type strain sequencing project: providing services to taxonomists for standard genome sequencing and annotation.</title>
        <authorList>
            <consortium name="The Broad Institute Genomics Platform"/>
            <consortium name="The Broad Institute Genome Sequencing Center for Infectious Disease"/>
            <person name="Wu L."/>
            <person name="Ma J."/>
        </authorList>
    </citation>
    <scope>NUCLEOTIDE SEQUENCE [LARGE SCALE GENOMIC DNA]</scope>
    <source>
        <strain evidence="5">JCM 17626</strain>
    </source>
</reference>
<evidence type="ECO:0000259" key="3">
    <source>
        <dbReference type="PROSITE" id="PS50977"/>
    </source>
</evidence>